<accession>A0A7S3QYV3</accession>
<reference evidence="2" key="1">
    <citation type="submission" date="2021-01" db="EMBL/GenBank/DDBJ databases">
        <authorList>
            <person name="Corre E."/>
            <person name="Pelletier E."/>
            <person name="Niang G."/>
            <person name="Scheremetjew M."/>
            <person name="Finn R."/>
            <person name="Kale V."/>
            <person name="Holt S."/>
            <person name="Cochrane G."/>
            <person name="Meng A."/>
            <person name="Brown T."/>
            <person name="Cohen L."/>
        </authorList>
    </citation>
    <scope>NUCLEOTIDE SEQUENCE</scope>
    <source>
        <strain evidence="2">CCMP1320</strain>
    </source>
</reference>
<dbReference type="EMBL" id="HBIP01020737">
    <property type="protein sequence ID" value="CAE0497260.1"/>
    <property type="molecule type" value="Transcribed_RNA"/>
</dbReference>
<organism evidence="2">
    <name type="scientific">Dunaliella tertiolecta</name>
    <name type="common">Green alga</name>
    <dbReference type="NCBI Taxonomy" id="3047"/>
    <lineage>
        <taxon>Eukaryota</taxon>
        <taxon>Viridiplantae</taxon>
        <taxon>Chlorophyta</taxon>
        <taxon>core chlorophytes</taxon>
        <taxon>Chlorophyceae</taxon>
        <taxon>CS clade</taxon>
        <taxon>Chlamydomonadales</taxon>
        <taxon>Dunaliellaceae</taxon>
        <taxon>Dunaliella</taxon>
    </lineage>
</organism>
<feature type="compositionally biased region" description="Pro residues" evidence="1">
    <location>
        <begin position="132"/>
        <end position="147"/>
    </location>
</feature>
<dbReference type="AlphaFoldDB" id="A0A7S3QYV3"/>
<evidence type="ECO:0000313" key="2">
    <source>
        <dbReference type="EMBL" id="CAE0497260.1"/>
    </source>
</evidence>
<proteinExistence type="predicted"/>
<gene>
    <name evidence="2" type="ORF">DTER00134_LOCUS12333</name>
</gene>
<protein>
    <submittedName>
        <fullName evidence="2">Uncharacterized protein</fullName>
    </submittedName>
</protein>
<name>A0A7S3QYV3_DUNTE</name>
<feature type="region of interest" description="Disordered" evidence="1">
    <location>
        <begin position="28"/>
        <end position="96"/>
    </location>
</feature>
<feature type="compositionally biased region" description="Polar residues" evidence="1">
    <location>
        <begin position="51"/>
        <end position="65"/>
    </location>
</feature>
<evidence type="ECO:0000256" key="1">
    <source>
        <dbReference type="SAM" id="MobiDB-lite"/>
    </source>
</evidence>
<sequence length="288" mass="30090">MLQASPPFYGLSNNNADASVLDMMFDSWNDTPEQKQPARHHQVSHMMPQHQLLSTGSAPLPSQQALFPHTTPAPLAPPPPPLASSMSGSRSLPIASSVPNTSAHVLAGLYQQQSQQAPRHPQREPQQFLVPQPLPQLPSQPPQPLPPGRHRESRQPKSPGGAQREALRAASTGRARTTVAAMIEPDSDDGLLLPPAPPSVSQPRMDPGTSPGNTCGRMGKPGAPGAGESAVSGAGALLQLLGRTGKPGAPGAGESAGSMAGASLQFLVIAVGQGWQAWSSWCRQKCCE</sequence>
<feature type="region of interest" description="Disordered" evidence="1">
    <location>
        <begin position="131"/>
        <end position="208"/>
    </location>
</feature>